<comment type="caution">
    <text evidence="1">The sequence shown here is derived from an EMBL/GenBank/DDBJ whole genome shotgun (WGS) entry which is preliminary data.</text>
</comment>
<gene>
    <name evidence="1" type="ORF">MICAG_3090005</name>
</gene>
<accession>I4HWN8</accession>
<sequence>MKPHITQYSALKQALQPHLGVLPSAFGIALALEHNDRFHRHFGS</sequence>
<organism evidence="1 2">
    <name type="scientific">Microcystis aeruginosa PCC 9808</name>
    <dbReference type="NCBI Taxonomy" id="1160284"/>
    <lineage>
        <taxon>Bacteria</taxon>
        <taxon>Bacillati</taxon>
        <taxon>Cyanobacteriota</taxon>
        <taxon>Cyanophyceae</taxon>
        <taxon>Oscillatoriophycideae</taxon>
        <taxon>Chroococcales</taxon>
        <taxon>Microcystaceae</taxon>
        <taxon>Microcystis</taxon>
    </lineage>
</organism>
<protein>
    <submittedName>
        <fullName evidence="1">Uncharacterized protein</fullName>
    </submittedName>
</protein>
<dbReference type="EMBL" id="CAIN01000234">
    <property type="protein sequence ID" value="CCI26462.1"/>
    <property type="molecule type" value="Genomic_DNA"/>
</dbReference>
<dbReference type="HOGENOM" id="CLU_3218640_0_0_3"/>
<name>I4HWN8_MICAE</name>
<reference evidence="1 2" key="1">
    <citation type="submission" date="2012-04" db="EMBL/GenBank/DDBJ databases">
        <authorList>
            <person name="Genoscope - CEA"/>
        </authorList>
    </citation>
    <scope>NUCLEOTIDE SEQUENCE [LARGE SCALE GENOMIC DNA]</scope>
    <source>
        <strain evidence="1 2">9808</strain>
    </source>
</reference>
<dbReference type="AlphaFoldDB" id="I4HWN8"/>
<evidence type="ECO:0000313" key="2">
    <source>
        <dbReference type="Proteomes" id="UP000005291"/>
    </source>
</evidence>
<evidence type="ECO:0000313" key="1">
    <source>
        <dbReference type="EMBL" id="CCI26462.1"/>
    </source>
</evidence>
<dbReference type="Proteomes" id="UP000005291">
    <property type="component" value="Unassembled WGS sequence"/>
</dbReference>
<proteinExistence type="predicted"/>